<gene>
    <name evidence="1" type="ORF">IQ230_07775</name>
</gene>
<dbReference type="Pfam" id="PF08872">
    <property type="entry name" value="KGK"/>
    <property type="match status" value="1"/>
</dbReference>
<name>A0ABR9UQD4_9CHRO</name>
<evidence type="ECO:0000313" key="1">
    <source>
        <dbReference type="EMBL" id="MBE9190258.1"/>
    </source>
</evidence>
<evidence type="ECO:0008006" key="3">
    <source>
        <dbReference type="Google" id="ProtNLM"/>
    </source>
</evidence>
<sequence>MSLSEDDVIYIDKTYLAWYEHPMFKLSQLKTQIKLLLRKYIGYHSEEKEKKWFEDGVDCEILKVGAKNWQKGKIKLTVKLDFIPEEIETEEISTNRIAQQNLAETSLEDIRQKINQVN</sequence>
<keyword evidence="2" id="KW-1185">Reference proteome</keyword>
<reference evidence="1 2" key="1">
    <citation type="submission" date="2020-10" db="EMBL/GenBank/DDBJ databases">
        <authorList>
            <person name="Castelo-Branco R."/>
            <person name="Eusebio N."/>
            <person name="Adriana R."/>
            <person name="Vieira A."/>
            <person name="Brugerolle De Fraissinette N."/>
            <person name="Rezende De Castro R."/>
            <person name="Schneider M.P."/>
            <person name="Vasconcelos V."/>
            <person name="Leao P.N."/>
        </authorList>
    </citation>
    <scope>NUCLEOTIDE SEQUENCE [LARGE SCALE GENOMIC DNA]</scope>
    <source>
        <strain evidence="1 2">LEGE 06123</strain>
    </source>
</reference>
<protein>
    <recommendedName>
        <fullName evidence="3">KGK family protein</fullName>
    </recommendedName>
</protein>
<accession>A0ABR9UQD4</accession>
<dbReference type="RefSeq" id="WP_193931450.1">
    <property type="nucleotide sequence ID" value="NZ_CAWPMZ010000028.1"/>
</dbReference>
<dbReference type="EMBL" id="JADEWN010000013">
    <property type="protein sequence ID" value="MBE9190258.1"/>
    <property type="molecule type" value="Genomic_DNA"/>
</dbReference>
<dbReference type="Proteomes" id="UP000651156">
    <property type="component" value="Unassembled WGS sequence"/>
</dbReference>
<proteinExistence type="predicted"/>
<comment type="caution">
    <text evidence="1">The sequence shown here is derived from an EMBL/GenBank/DDBJ whole genome shotgun (WGS) entry which is preliminary data.</text>
</comment>
<dbReference type="InterPro" id="IPR014971">
    <property type="entry name" value="KGK"/>
</dbReference>
<evidence type="ECO:0000313" key="2">
    <source>
        <dbReference type="Proteomes" id="UP000651156"/>
    </source>
</evidence>
<organism evidence="1 2">
    <name type="scientific">Gloeocapsopsis crepidinum LEGE 06123</name>
    <dbReference type="NCBI Taxonomy" id="588587"/>
    <lineage>
        <taxon>Bacteria</taxon>
        <taxon>Bacillati</taxon>
        <taxon>Cyanobacteriota</taxon>
        <taxon>Cyanophyceae</taxon>
        <taxon>Oscillatoriophycideae</taxon>
        <taxon>Chroococcales</taxon>
        <taxon>Chroococcaceae</taxon>
        <taxon>Gloeocapsopsis</taxon>
    </lineage>
</organism>